<dbReference type="InParanoid" id="A0DF36"/>
<dbReference type="KEGG" id="ptm:GSPATT00039472001"/>
<dbReference type="HOGENOM" id="CLU_2985416_0_0_1"/>
<dbReference type="GeneID" id="5034836"/>
<protein>
    <submittedName>
        <fullName evidence="1">Uncharacterized protein</fullName>
    </submittedName>
</protein>
<dbReference type="EMBL" id="CT868416">
    <property type="protein sequence ID" value="CAK81653.1"/>
    <property type="molecule type" value="Genomic_DNA"/>
</dbReference>
<feature type="non-terminal residue" evidence="1">
    <location>
        <position position="58"/>
    </location>
</feature>
<evidence type="ECO:0000313" key="1">
    <source>
        <dbReference type="EMBL" id="CAK81653.1"/>
    </source>
</evidence>
<name>A0DF36_PARTE</name>
<reference evidence="1 2" key="1">
    <citation type="journal article" date="2006" name="Nature">
        <title>Global trends of whole-genome duplications revealed by the ciliate Paramecium tetraurelia.</title>
        <authorList>
            <consortium name="Genoscope"/>
            <person name="Aury J.-M."/>
            <person name="Jaillon O."/>
            <person name="Duret L."/>
            <person name="Noel B."/>
            <person name="Jubin C."/>
            <person name="Porcel B.M."/>
            <person name="Segurens B."/>
            <person name="Daubin V."/>
            <person name="Anthouard V."/>
            <person name="Aiach N."/>
            <person name="Arnaiz O."/>
            <person name="Billaut A."/>
            <person name="Beisson J."/>
            <person name="Blanc I."/>
            <person name="Bouhouche K."/>
            <person name="Camara F."/>
            <person name="Duharcourt S."/>
            <person name="Guigo R."/>
            <person name="Gogendeau D."/>
            <person name="Katinka M."/>
            <person name="Keller A.-M."/>
            <person name="Kissmehl R."/>
            <person name="Klotz C."/>
            <person name="Koll F."/>
            <person name="Le Moue A."/>
            <person name="Lepere C."/>
            <person name="Malinsky S."/>
            <person name="Nowacki M."/>
            <person name="Nowak J.K."/>
            <person name="Plattner H."/>
            <person name="Poulain J."/>
            <person name="Ruiz F."/>
            <person name="Serrano V."/>
            <person name="Zagulski M."/>
            <person name="Dessen P."/>
            <person name="Betermier M."/>
            <person name="Weissenbach J."/>
            <person name="Scarpelli C."/>
            <person name="Schachter V."/>
            <person name="Sperling L."/>
            <person name="Meyer E."/>
            <person name="Cohen J."/>
            <person name="Wincker P."/>
        </authorList>
    </citation>
    <scope>NUCLEOTIDE SEQUENCE [LARGE SCALE GENOMIC DNA]</scope>
    <source>
        <strain evidence="1 2">Stock d4-2</strain>
    </source>
</reference>
<keyword evidence="2" id="KW-1185">Reference proteome</keyword>
<dbReference type="RefSeq" id="XP_001449050.1">
    <property type="nucleotide sequence ID" value="XM_001449013.2"/>
</dbReference>
<organism evidence="1 2">
    <name type="scientific">Paramecium tetraurelia</name>
    <dbReference type="NCBI Taxonomy" id="5888"/>
    <lineage>
        <taxon>Eukaryota</taxon>
        <taxon>Sar</taxon>
        <taxon>Alveolata</taxon>
        <taxon>Ciliophora</taxon>
        <taxon>Intramacronucleata</taxon>
        <taxon>Oligohymenophorea</taxon>
        <taxon>Peniculida</taxon>
        <taxon>Parameciidae</taxon>
        <taxon>Paramecium</taxon>
    </lineage>
</organism>
<accession>A0DF36</accession>
<dbReference type="Proteomes" id="UP000000600">
    <property type="component" value="Unassembled WGS sequence"/>
</dbReference>
<dbReference type="AlphaFoldDB" id="A0DF36"/>
<proteinExistence type="predicted"/>
<gene>
    <name evidence="1" type="ORF">GSPATT00039472001</name>
</gene>
<sequence length="58" mass="6903">MIIIYSQQLCQIVVEIQEKQCYSDKMSKISTIISQREAERIYTTNRKALMIKNWLHLA</sequence>
<evidence type="ECO:0000313" key="2">
    <source>
        <dbReference type="Proteomes" id="UP000000600"/>
    </source>
</evidence>